<dbReference type="Proteomes" id="UP000216825">
    <property type="component" value="Chromosome"/>
</dbReference>
<dbReference type="Gene3D" id="2.30.30.110">
    <property type="match status" value="1"/>
</dbReference>
<protein>
    <recommendedName>
        <fullName evidence="6">Growth inhibitor PemK</fullName>
    </recommendedName>
</protein>
<dbReference type="GO" id="GO:0003677">
    <property type="term" value="F:DNA binding"/>
    <property type="evidence" value="ECO:0007669"/>
    <property type="project" value="InterPro"/>
</dbReference>
<dbReference type="SUPFAM" id="SSF50118">
    <property type="entry name" value="Cell growth inhibitor/plasmid maintenance toxic component"/>
    <property type="match status" value="1"/>
</dbReference>
<evidence type="ECO:0008006" key="6">
    <source>
        <dbReference type="Google" id="ProtNLM"/>
    </source>
</evidence>
<sequence>MADITRLINQGLRLFRMYQRYSGGSGSRGAGSRGPRSAGTATPPTVAHDHGTSGTRRGTATSSPAGTADYPGDWTGPVHPQWDAHPDGKPDPGEIVWSWVPYEEDHSRGKDRPVLIVDRTQEWLLCVMLTSKDHDTATHDDPRYVDVGTGGWDRSGRPSEARIDRVIPVRPDAVRREGTVLDRAVFEAVAAELTSRR</sequence>
<organism evidence="4 5">
    <name type="scientific">Kocuria varians</name>
    <name type="common">Micrococcus varians</name>
    <dbReference type="NCBI Taxonomy" id="1272"/>
    <lineage>
        <taxon>Bacteria</taxon>
        <taxon>Bacillati</taxon>
        <taxon>Actinomycetota</taxon>
        <taxon>Actinomycetes</taxon>
        <taxon>Micrococcales</taxon>
        <taxon>Micrococcaceae</taxon>
        <taxon>Kocuria</taxon>
    </lineage>
</organism>
<keyword evidence="2" id="KW-1277">Toxin-antitoxin system</keyword>
<feature type="compositionally biased region" description="Gly residues" evidence="3">
    <location>
        <begin position="23"/>
        <end position="32"/>
    </location>
</feature>
<feature type="region of interest" description="Disordered" evidence="3">
    <location>
        <begin position="23"/>
        <end position="90"/>
    </location>
</feature>
<evidence type="ECO:0000256" key="2">
    <source>
        <dbReference type="ARBA" id="ARBA00022649"/>
    </source>
</evidence>
<proteinExistence type="inferred from homology"/>
<dbReference type="EMBL" id="CP059343">
    <property type="protein sequence ID" value="QMS57096.1"/>
    <property type="molecule type" value="Genomic_DNA"/>
</dbReference>
<accession>A0A7D7PZJ0</accession>
<dbReference type="InterPro" id="IPR011067">
    <property type="entry name" value="Plasmid_toxin/cell-grow_inhib"/>
</dbReference>
<dbReference type="Pfam" id="PF02452">
    <property type="entry name" value="PemK_toxin"/>
    <property type="match status" value="1"/>
</dbReference>
<evidence type="ECO:0000256" key="1">
    <source>
        <dbReference type="ARBA" id="ARBA00007521"/>
    </source>
</evidence>
<keyword evidence="5" id="KW-1185">Reference proteome</keyword>
<evidence type="ECO:0000313" key="4">
    <source>
        <dbReference type="EMBL" id="QMS57096.1"/>
    </source>
</evidence>
<comment type="similarity">
    <text evidence="1">Belongs to the PemK/MazF family.</text>
</comment>
<reference evidence="5" key="1">
    <citation type="submission" date="2017-08" db="EMBL/GenBank/DDBJ databases">
        <title>Draft Genome Sequence of Kocuria varians 80.</title>
        <authorList>
            <person name="Minaev M."/>
            <person name="Kurbakov K.A."/>
            <person name="Solodovnikova G.I."/>
            <person name="Kuznetsova O.A."/>
            <person name="Lisitsyn A.B."/>
        </authorList>
    </citation>
    <scope>NUCLEOTIDE SEQUENCE [LARGE SCALE GENOMIC DNA]</scope>
    <source>
        <strain evidence="5">80</strain>
    </source>
</reference>
<name>A0A7D7PZJ0_KOCVA</name>
<evidence type="ECO:0000313" key="5">
    <source>
        <dbReference type="Proteomes" id="UP000216825"/>
    </source>
</evidence>
<feature type="compositionally biased region" description="Low complexity" evidence="3">
    <location>
        <begin position="52"/>
        <end position="63"/>
    </location>
</feature>
<gene>
    <name evidence="4" type="ORF">CIB50_0001821</name>
</gene>
<dbReference type="AlphaFoldDB" id="A0A7D7PZJ0"/>
<evidence type="ECO:0000256" key="3">
    <source>
        <dbReference type="SAM" id="MobiDB-lite"/>
    </source>
</evidence>
<reference evidence="4 5" key="2">
    <citation type="submission" date="2020-07" db="EMBL/GenBank/DDBJ databases">
        <title>Genome of starter culture bacteria Kocuria salsicia reveals its technological properties and safety for usage in meat industry.</title>
        <authorList>
            <person name="Michael M."/>
            <person name="Konstantin K."/>
            <person name="Evgenii K."/>
            <person name="Galina S."/>
            <person name="Oksana K."/>
            <person name="Andrei L."/>
        </authorList>
    </citation>
    <scope>NUCLEOTIDE SEQUENCE [LARGE SCALE GENOMIC DNA]</scope>
    <source>
        <strain evidence="4 5">80</strain>
    </source>
</reference>
<dbReference type="KEGG" id="kvr:CIB50_0001821"/>
<dbReference type="RefSeq" id="WP_055084706.1">
    <property type="nucleotide sequence ID" value="NZ_CP059343.1"/>
</dbReference>
<dbReference type="InterPro" id="IPR003477">
    <property type="entry name" value="PemK-like"/>
</dbReference>